<gene>
    <name evidence="2" type="ORF">V5N11_016123</name>
</gene>
<dbReference type="InterPro" id="IPR024286">
    <property type="entry name" value="DUF3700"/>
</dbReference>
<dbReference type="SUPFAM" id="SSF56235">
    <property type="entry name" value="N-terminal nucleophile aminohydrolases (Ntn hydrolases)"/>
    <property type="match status" value="1"/>
</dbReference>
<dbReference type="Proteomes" id="UP001558713">
    <property type="component" value="Unassembled WGS sequence"/>
</dbReference>
<organism evidence="2 3">
    <name type="scientific">Cardamine amara subsp. amara</name>
    <dbReference type="NCBI Taxonomy" id="228776"/>
    <lineage>
        <taxon>Eukaryota</taxon>
        <taxon>Viridiplantae</taxon>
        <taxon>Streptophyta</taxon>
        <taxon>Embryophyta</taxon>
        <taxon>Tracheophyta</taxon>
        <taxon>Spermatophyta</taxon>
        <taxon>Magnoliopsida</taxon>
        <taxon>eudicotyledons</taxon>
        <taxon>Gunneridae</taxon>
        <taxon>Pentapetalae</taxon>
        <taxon>rosids</taxon>
        <taxon>malvids</taxon>
        <taxon>Brassicales</taxon>
        <taxon>Brassicaceae</taxon>
        <taxon>Cardamineae</taxon>
        <taxon>Cardamine</taxon>
    </lineage>
</organism>
<proteinExistence type="predicted"/>
<dbReference type="Gene3D" id="3.60.20.10">
    <property type="entry name" value="Glutamine Phosphoribosylpyrophosphate, subunit 1, domain 1"/>
    <property type="match status" value="1"/>
</dbReference>
<dbReference type="PANTHER" id="PTHR45952">
    <property type="entry name" value="ALUMINUM INDUCED PROTEIN WITH YGL AND LRDR MOTIFS"/>
    <property type="match status" value="1"/>
</dbReference>
<dbReference type="Pfam" id="PF12481">
    <property type="entry name" value="DUF3700"/>
    <property type="match status" value="1"/>
</dbReference>
<evidence type="ECO:0000313" key="3">
    <source>
        <dbReference type="Proteomes" id="UP001558713"/>
    </source>
</evidence>
<dbReference type="InterPro" id="IPR029055">
    <property type="entry name" value="Ntn_hydrolases_N"/>
</dbReference>
<dbReference type="AlphaFoldDB" id="A0ABD0ZM04"/>
<comment type="caution">
    <text evidence="2">The sequence shown here is derived from an EMBL/GenBank/DDBJ whole genome shotgun (WGS) entry which is preliminary data.</text>
</comment>
<dbReference type="PANTHER" id="PTHR45952:SF4">
    <property type="entry name" value="ALUMINUM INDUCED PROTEIN WITH YGL AND LRDR MOTIFS"/>
    <property type="match status" value="1"/>
</dbReference>
<name>A0ABD0ZM04_CARAN</name>
<sequence length="250" mass="28180">MLAVFAKEVAPFPELDNSLNLYTEESVSAMEQGLAKHYTSVIPNSFLIDLQPYCMLATTVDQKNSIIPRFFQAKDDIFCILRGTVENKDDLDALFEFNKDNDQITMFMEAYKSQRGSETHVEKEQREHHWLRLIRAVKGKFSIVLFDNLNKTLFAATDRDAHLLLYWGIDVKGDLVLTMDAKMAKLGCHKAYGSFPKGCYISTADGLKTFDNKNKEINMKEAVDSEGKSYMKVIVSGASSQGSTDSTARD</sequence>
<evidence type="ECO:0000259" key="1">
    <source>
        <dbReference type="SMART" id="SM01172"/>
    </source>
</evidence>
<protein>
    <submittedName>
        <fullName evidence="2">Stem-specific protein TSJT1</fullName>
    </submittedName>
</protein>
<accession>A0ABD0ZM04</accession>
<evidence type="ECO:0000313" key="2">
    <source>
        <dbReference type="EMBL" id="KAL1195679.1"/>
    </source>
</evidence>
<feature type="domain" description="DUF3700" evidence="1">
    <location>
        <begin position="2"/>
        <end position="233"/>
    </location>
</feature>
<dbReference type="InterPro" id="IPR044828">
    <property type="entry name" value="TSJT1-like"/>
</dbReference>
<dbReference type="EMBL" id="JBANAX010000721">
    <property type="protein sequence ID" value="KAL1195679.1"/>
    <property type="molecule type" value="Genomic_DNA"/>
</dbReference>
<keyword evidence="3" id="KW-1185">Reference proteome</keyword>
<reference evidence="2 3" key="1">
    <citation type="submission" date="2024-04" db="EMBL/GenBank/DDBJ databases">
        <title>Genome assembly C_amara_ONT_v2.</title>
        <authorList>
            <person name="Yant L."/>
            <person name="Moore C."/>
            <person name="Slenker M."/>
        </authorList>
    </citation>
    <scope>NUCLEOTIDE SEQUENCE [LARGE SCALE GENOMIC DNA]</scope>
    <source>
        <tissue evidence="2">Leaf</tissue>
    </source>
</reference>
<dbReference type="SMART" id="SM01172">
    <property type="entry name" value="DUF3700"/>
    <property type="match status" value="1"/>
</dbReference>